<dbReference type="CDD" id="cd01004">
    <property type="entry name" value="PBP2_MidA_like"/>
    <property type="match status" value="1"/>
</dbReference>
<gene>
    <name evidence="3" type="ORF">DKT69_31195</name>
</gene>
<protein>
    <submittedName>
        <fullName evidence="3">ABC transporter substrate-binding protein</fullName>
    </submittedName>
</protein>
<dbReference type="InterPro" id="IPR001638">
    <property type="entry name" value="Solute-binding_3/MltF_N"/>
</dbReference>
<dbReference type="Pfam" id="PF00497">
    <property type="entry name" value="SBP_bac_3"/>
    <property type="match status" value="1"/>
</dbReference>
<dbReference type="AlphaFoldDB" id="A0A317D3X6"/>
<dbReference type="EMBL" id="QGKS01000401">
    <property type="protein sequence ID" value="PWR09284.1"/>
    <property type="molecule type" value="Genomic_DNA"/>
</dbReference>
<evidence type="ECO:0000256" key="1">
    <source>
        <dbReference type="ARBA" id="ARBA00022729"/>
    </source>
</evidence>
<name>A0A317D3X6_9ACTN</name>
<reference evidence="3 4" key="1">
    <citation type="submission" date="2018-05" db="EMBL/GenBank/DDBJ databases">
        <title>Micromonosporas from Atacama Desert.</title>
        <authorList>
            <person name="Carro L."/>
            <person name="Golinska P."/>
            <person name="Klenk H.-P."/>
            <person name="Goodfellow M."/>
        </authorList>
    </citation>
    <scope>NUCLEOTIDE SEQUENCE [LARGE SCALE GENOMIC DNA]</scope>
    <source>
        <strain evidence="3 4">4G51</strain>
    </source>
</reference>
<organism evidence="3 4">
    <name type="scientific">Micromonospora sicca</name>
    <dbReference type="NCBI Taxonomy" id="2202420"/>
    <lineage>
        <taxon>Bacteria</taxon>
        <taxon>Bacillati</taxon>
        <taxon>Actinomycetota</taxon>
        <taxon>Actinomycetes</taxon>
        <taxon>Micromonosporales</taxon>
        <taxon>Micromonosporaceae</taxon>
        <taxon>Micromonospora</taxon>
    </lineage>
</organism>
<comment type="caution">
    <text evidence="3">The sequence shown here is derived from an EMBL/GenBank/DDBJ whole genome shotgun (WGS) entry which is preliminary data.</text>
</comment>
<dbReference type="PANTHER" id="PTHR35936">
    <property type="entry name" value="MEMBRANE-BOUND LYTIC MUREIN TRANSGLYCOSYLASE F"/>
    <property type="match status" value="1"/>
</dbReference>
<dbReference type="Gene3D" id="3.40.190.10">
    <property type="entry name" value="Periplasmic binding protein-like II"/>
    <property type="match status" value="2"/>
</dbReference>
<sequence>MVPASRPSRRFPVLRKQALRVVIGLATLSVALTGCGRSTSGQTSQAGGSASVAADAKAIDLVPAALKEKGVLRVATAEGYPPMEMYKEGTLDLIGVDPELAAAIAGRLGLKLEMTNASFPGLIPGLQADRWDLAMSSMSDTEERRKAVDFVDYFQAGGAIMVAKGNPAGVKDLADLCGWAVVLAKGSSNLAIGEGQNAKCGKKMTISQSEDAPTGLLQIDAGRAVATIVDYPVAKMLAQESGKYEVLEAQYEAGPWGIAIDKKDSQLRDAVREALQELIDSGEYAKIMEKWGVQGSAVKAATVNAQQ</sequence>
<dbReference type="OrthoDB" id="4633994at2"/>
<evidence type="ECO:0000313" key="4">
    <source>
        <dbReference type="Proteomes" id="UP000246050"/>
    </source>
</evidence>
<evidence type="ECO:0000313" key="3">
    <source>
        <dbReference type="EMBL" id="PWR09284.1"/>
    </source>
</evidence>
<feature type="domain" description="Solute-binding protein family 3/N-terminal" evidence="2">
    <location>
        <begin position="71"/>
        <end position="295"/>
    </location>
</feature>
<dbReference type="SMART" id="SM00062">
    <property type="entry name" value="PBPb"/>
    <property type="match status" value="1"/>
</dbReference>
<proteinExistence type="predicted"/>
<dbReference type="PROSITE" id="PS51257">
    <property type="entry name" value="PROKAR_LIPOPROTEIN"/>
    <property type="match status" value="1"/>
</dbReference>
<evidence type="ECO:0000259" key="2">
    <source>
        <dbReference type="SMART" id="SM00062"/>
    </source>
</evidence>
<dbReference type="SUPFAM" id="SSF53850">
    <property type="entry name" value="Periplasmic binding protein-like II"/>
    <property type="match status" value="1"/>
</dbReference>
<dbReference type="PANTHER" id="PTHR35936:SF17">
    <property type="entry name" value="ARGININE-BINDING EXTRACELLULAR PROTEIN ARTP"/>
    <property type="match status" value="1"/>
</dbReference>
<keyword evidence="1" id="KW-0732">Signal</keyword>
<dbReference type="Proteomes" id="UP000246050">
    <property type="component" value="Unassembled WGS sequence"/>
</dbReference>
<accession>A0A317D3X6</accession>